<evidence type="ECO:0000256" key="1">
    <source>
        <dbReference type="SAM" id="Phobius"/>
    </source>
</evidence>
<reference evidence="2 3" key="1">
    <citation type="submission" date="2013-05" db="EMBL/GenBank/DDBJ databases">
        <title>Genome assembly of Chondromyces apiculatus DSM 436.</title>
        <authorList>
            <person name="Sharma G."/>
            <person name="Khatri I."/>
            <person name="Kaur C."/>
            <person name="Mayilraj S."/>
            <person name="Subramanian S."/>
        </authorList>
    </citation>
    <scope>NUCLEOTIDE SEQUENCE [LARGE SCALE GENOMIC DNA]</scope>
    <source>
        <strain evidence="2 3">DSM 436</strain>
    </source>
</reference>
<name>A0A017T6D5_9BACT</name>
<proteinExistence type="predicted"/>
<feature type="transmembrane region" description="Helical" evidence="1">
    <location>
        <begin position="143"/>
        <end position="162"/>
    </location>
</feature>
<organism evidence="2 3">
    <name type="scientific">Chondromyces apiculatus DSM 436</name>
    <dbReference type="NCBI Taxonomy" id="1192034"/>
    <lineage>
        <taxon>Bacteria</taxon>
        <taxon>Pseudomonadati</taxon>
        <taxon>Myxococcota</taxon>
        <taxon>Polyangia</taxon>
        <taxon>Polyangiales</taxon>
        <taxon>Polyangiaceae</taxon>
        <taxon>Chondromyces</taxon>
    </lineage>
</organism>
<feature type="transmembrane region" description="Helical" evidence="1">
    <location>
        <begin position="38"/>
        <end position="55"/>
    </location>
</feature>
<gene>
    <name evidence="2" type="ORF">CAP_4362</name>
</gene>
<evidence type="ECO:0000313" key="2">
    <source>
        <dbReference type="EMBL" id="EYF04542.1"/>
    </source>
</evidence>
<comment type="caution">
    <text evidence="2">The sequence shown here is derived from an EMBL/GenBank/DDBJ whole genome shotgun (WGS) entry which is preliminary data.</text>
</comment>
<sequence>MMLRGALLATLGGLITPLVCRGYDVEMPAARSSVSLQIAAFSLAVAGSGVGASVLRAEQAQAWMLDALGLGGGARAGAAAAAAGIAGGVLGIVHGALAAHGLGAGPGLGARLAVEGAVWGMALGAVGPWAARRAQVLGPRRDRVGAIRVLITVGLATGAVGLLGELSLVAAGGGAVVLTALAARKAADLEPPRSAHRHGDAT</sequence>
<feature type="transmembrane region" description="Helical" evidence="1">
    <location>
        <begin position="109"/>
        <end position="131"/>
    </location>
</feature>
<keyword evidence="3" id="KW-1185">Reference proteome</keyword>
<keyword evidence="1" id="KW-0472">Membrane</keyword>
<dbReference type="EMBL" id="ASRX01000032">
    <property type="protein sequence ID" value="EYF04542.1"/>
    <property type="molecule type" value="Genomic_DNA"/>
</dbReference>
<protein>
    <submittedName>
        <fullName evidence="2">Membrane glycoprotein</fullName>
    </submittedName>
</protein>
<keyword evidence="1" id="KW-0812">Transmembrane</keyword>
<keyword evidence="1" id="KW-1133">Transmembrane helix</keyword>
<dbReference type="Proteomes" id="UP000019678">
    <property type="component" value="Unassembled WGS sequence"/>
</dbReference>
<dbReference type="STRING" id="1192034.CAP_4362"/>
<evidence type="ECO:0000313" key="3">
    <source>
        <dbReference type="Proteomes" id="UP000019678"/>
    </source>
</evidence>
<dbReference type="AlphaFoldDB" id="A0A017T6D5"/>
<feature type="transmembrane region" description="Helical" evidence="1">
    <location>
        <begin position="76"/>
        <end position="97"/>
    </location>
</feature>
<accession>A0A017T6D5</accession>